<feature type="compositionally biased region" description="Basic and acidic residues" evidence="1">
    <location>
        <begin position="68"/>
        <end position="80"/>
    </location>
</feature>
<dbReference type="EMBL" id="CP031386">
    <property type="protein sequence ID" value="QPG98255.1"/>
    <property type="molecule type" value="Genomic_DNA"/>
</dbReference>
<accession>A0A7S9PV03</accession>
<evidence type="ECO:0000313" key="2">
    <source>
        <dbReference type="EMBL" id="QPG98255.1"/>
    </source>
</evidence>
<organism evidence="2 3">
    <name type="scientific">Epichloe festucae (strain Fl1)</name>
    <dbReference type="NCBI Taxonomy" id="877507"/>
    <lineage>
        <taxon>Eukaryota</taxon>
        <taxon>Fungi</taxon>
        <taxon>Dikarya</taxon>
        <taxon>Ascomycota</taxon>
        <taxon>Pezizomycotina</taxon>
        <taxon>Sordariomycetes</taxon>
        <taxon>Hypocreomycetidae</taxon>
        <taxon>Hypocreales</taxon>
        <taxon>Clavicipitaceae</taxon>
        <taxon>Epichloe</taxon>
    </lineage>
</organism>
<dbReference type="Proteomes" id="UP000594364">
    <property type="component" value="Chromosome 2"/>
</dbReference>
<name>A0A7S9PV03_EPIFF</name>
<evidence type="ECO:0000256" key="1">
    <source>
        <dbReference type="SAM" id="MobiDB-lite"/>
    </source>
</evidence>
<keyword evidence="3" id="KW-1185">Reference proteome</keyword>
<reference evidence="2 3" key="1">
    <citation type="journal article" date="2018" name="PLoS Genet.">
        <title>Repeat elements organise 3D genome structure and mediate transcription in the filamentous fungus Epichloe festucae.</title>
        <authorList>
            <person name="Winter D.J."/>
            <person name="Ganley A.R.D."/>
            <person name="Young C.A."/>
            <person name="Liachko I."/>
            <person name="Schardl C.L."/>
            <person name="Dupont P.Y."/>
            <person name="Berry D."/>
            <person name="Ram A."/>
            <person name="Scott B."/>
            <person name="Cox M.P."/>
        </authorList>
    </citation>
    <scope>NUCLEOTIDE SEQUENCE [LARGE SCALE GENOMIC DNA]</scope>
    <source>
        <strain evidence="2 3">Fl1</strain>
    </source>
</reference>
<proteinExistence type="predicted"/>
<feature type="region of interest" description="Disordered" evidence="1">
    <location>
        <begin position="68"/>
        <end position="93"/>
    </location>
</feature>
<evidence type="ECO:0000313" key="3">
    <source>
        <dbReference type="Proteomes" id="UP000594364"/>
    </source>
</evidence>
<dbReference type="AlphaFoldDB" id="A0A7S9PV03"/>
<gene>
    <name evidence="2" type="ORF">C2857_007423</name>
</gene>
<sequence length="93" mass="10147">MTTISVRQCSYMHYLRTSCANFEKHSPATPELPRITAKNGVTPVKRLCPLWRASSKKDDFPAPVQEVKNSEASKASEAKGKAKAIATGLGLSR</sequence>
<protein>
    <submittedName>
        <fullName evidence="2">Uncharacterized protein</fullName>
    </submittedName>
</protein>